<dbReference type="PANTHER" id="PTHR43333:SF1">
    <property type="entry name" value="D-ISOMER SPECIFIC 2-HYDROXYACID DEHYDROGENASE NAD-BINDING DOMAIN-CONTAINING PROTEIN"/>
    <property type="match status" value="1"/>
</dbReference>
<evidence type="ECO:0000313" key="4">
    <source>
        <dbReference type="EMBL" id="GGO65576.1"/>
    </source>
</evidence>
<dbReference type="Proteomes" id="UP000638043">
    <property type="component" value="Unassembled WGS sequence"/>
</dbReference>
<dbReference type="EMBL" id="BMMQ01000007">
    <property type="protein sequence ID" value="GGO65576.1"/>
    <property type="molecule type" value="Genomic_DNA"/>
</dbReference>
<dbReference type="InterPro" id="IPR036291">
    <property type="entry name" value="NAD(P)-bd_dom_sf"/>
</dbReference>
<sequence length="349" mass="36715">MSDRLRVVVAAPLDPELAELIVEREPRIDLVVDQGLLPPMRHPADFAGDPAFTRSAQQQAAFEAAIDTAEALYGIPDVDPAALARAVRANPRLRWVHTMAAGGGGQVRAAGLTAEELNRVAFTTSAGVHGDALAEFAVFGVLAGAKHLPRLLEQQRDRVWSGRWMMPQLSDQTVLVLGLGGIGRAVAAKLSALGVRVVGTSRSGASAPGVSRTVHPSELSGVLGEVDAVVTTLPGTDATHHLIDTGFLARMRPGATVVNVGRGTVIDEAALLGALDDGTVGFAALDVFEVEPLPENSPLWAHPRVLVSPHTAALTAGEERRIAELFARNAGMLLDGAPMENLVDTVEFY</sequence>
<keyword evidence="1" id="KW-0560">Oxidoreductase</keyword>
<dbReference type="Pfam" id="PF02826">
    <property type="entry name" value="2-Hacid_dh_C"/>
    <property type="match status" value="1"/>
</dbReference>
<protein>
    <submittedName>
        <fullName evidence="4">2-hydroxyacid dehydrogenase</fullName>
    </submittedName>
</protein>
<feature type="domain" description="D-isomer specific 2-hydroxyacid dehydrogenase NAD-binding" evidence="3">
    <location>
        <begin position="141"/>
        <end position="312"/>
    </location>
</feature>
<dbReference type="SUPFAM" id="SSF51735">
    <property type="entry name" value="NAD(P)-binding Rossmann-fold domains"/>
    <property type="match status" value="1"/>
</dbReference>
<keyword evidence="2" id="KW-0520">NAD</keyword>
<gene>
    <name evidence="4" type="ORF">GCM10010910_23050</name>
</gene>
<evidence type="ECO:0000256" key="2">
    <source>
        <dbReference type="ARBA" id="ARBA00023027"/>
    </source>
</evidence>
<evidence type="ECO:0000313" key="5">
    <source>
        <dbReference type="Proteomes" id="UP000638043"/>
    </source>
</evidence>
<name>A0ABQ2N386_9MICO</name>
<dbReference type="Gene3D" id="3.40.50.720">
    <property type="entry name" value="NAD(P)-binding Rossmann-like Domain"/>
    <property type="match status" value="2"/>
</dbReference>
<dbReference type="InterPro" id="IPR006140">
    <property type="entry name" value="D-isomer_DH_NAD-bd"/>
</dbReference>
<comment type="caution">
    <text evidence="4">The sequence shown here is derived from an EMBL/GenBank/DDBJ whole genome shotgun (WGS) entry which is preliminary data.</text>
</comment>
<accession>A0ABQ2N386</accession>
<keyword evidence="5" id="KW-1185">Reference proteome</keyword>
<evidence type="ECO:0000259" key="3">
    <source>
        <dbReference type="Pfam" id="PF02826"/>
    </source>
</evidence>
<dbReference type="RefSeq" id="WP_188702042.1">
    <property type="nucleotide sequence ID" value="NZ_BMMQ01000007.1"/>
</dbReference>
<dbReference type="CDD" id="cd05300">
    <property type="entry name" value="2-Hacid_dh_1"/>
    <property type="match status" value="1"/>
</dbReference>
<proteinExistence type="predicted"/>
<evidence type="ECO:0000256" key="1">
    <source>
        <dbReference type="ARBA" id="ARBA00023002"/>
    </source>
</evidence>
<reference evidence="5" key="1">
    <citation type="journal article" date="2019" name="Int. J. Syst. Evol. Microbiol.">
        <title>The Global Catalogue of Microorganisms (GCM) 10K type strain sequencing project: providing services to taxonomists for standard genome sequencing and annotation.</title>
        <authorList>
            <consortium name="The Broad Institute Genomics Platform"/>
            <consortium name="The Broad Institute Genome Sequencing Center for Infectious Disease"/>
            <person name="Wu L."/>
            <person name="Ma J."/>
        </authorList>
    </citation>
    <scope>NUCLEOTIDE SEQUENCE [LARGE SCALE GENOMIC DNA]</scope>
    <source>
        <strain evidence="5">CGMCC 4.7181</strain>
    </source>
</reference>
<dbReference type="PANTHER" id="PTHR43333">
    <property type="entry name" value="2-HACID_DH_C DOMAIN-CONTAINING PROTEIN"/>
    <property type="match status" value="1"/>
</dbReference>
<organism evidence="4 5">
    <name type="scientific">Microbacterium nanhaiense</name>
    <dbReference type="NCBI Taxonomy" id="1301026"/>
    <lineage>
        <taxon>Bacteria</taxon>
        <taxon>Bacillati</taxon>
        <taxon>Actinomycetota</taxon>
        <taxon>Actinomycetes</taxon>
        <taxon>Micrococcales</taxon>
        <taxon>Microbacteriaceae</taxon>
        <taxon>Microbacterium</taxon>
    </lineage>
</organism>